<name>A0A842JCG8_9ACTN</name>
<evidence type="ECO:0000256" key="1">
    <source>
        <dbReference type="SAM" id="MobiDB-lite"/>
    </source>
</evidence>
<feature type="region of interest" description="Disordered" evidence="1">
    <location>
        <begin position="1"/>
        <end position="44"/>
    </location>
</feature>
<comment type="caution">
    <text evidence="2">The sequence shown here is derived from an EMBL/GenBank/DDBJ whole genome shotgun (WGS) entry which is preliminary data.</text>
</comment>
<evidence type="ECO:0000313" key="2">
    <source>
        <dbReference type="EMBL" id="MBC2888191.1"/>
    </source>
</evidence>
<protein>
    <submittedName>
        <fullName evidence="2">Uncharacterized protein</fullName>
    </submittedName>
</protein>
<gene>
    <name evidence="2" type="ORF">H7313_02325</name>
</gene>
<feature type="compositionally biased region" description="Basic and acidic residues" evidence="1">
    <location>
        <begin position="1"/>
        <end position="15"/>
    </location>
</feature>
<reference evidence="2 3" key="1">
    <citation type="submission" date="2020-08" db="EMBL/GenBank/DDBJ databases">
        <authorList>
            <person name="Liu C."/>
            <person name="Sun Q."/>
        </authorList>
    </citation>
    <scope>NUCLEOTIDE SEQUENCE [LARGE SCALE GENOMIC DNA]</scope>
    <source>
        <strain evidence="2 3">N22</strain>
    </source>
</reference>
<dbReference type="Proteomes" id="UP000587396">
    <property type="component" value="Unassembled WGS sequence"/>
</dbReference>
<dbReference type="EMBL" id="JACMSE010000001">
    <property type="protein sequence ID" value="MBC2888191.1"/>
    <property type="molecule type" value="Genomic_DNA"/>
</dbReference>
<evidence type="ECO:0000313" key="3">
    <source>
        <dbReference type="Proteomes" id="UP000587396"/>
    </source>
</evidence>
<keyword evidence="3" id="KW-1185">Reference proteome</keyword>
<dbReference type="RefSeq" id="WP_185904162.1">
    <property type="nucleotide sequence ID" value="NZ_JACMSE010000001.1"/>
</dbReference>
<dbReference type="AlphaFoldDB" id="A0A842JCG8"/>
<accession>A0A842JCG8</accession>
<sequence length="63" mass="6853">MTKNDQGQRIEKSIGGREVGTRSGKVVRHGNCGETRSYQSADRIPVTPTSVDVKKVESANHKA</sequence>
<organism evidence="2 3">
    <name type="scientific">Gordonibacter massiliensis</name>
    <name type="common">ex Traore et al. 2017</name>
    <dbReference type="NCBI Taxonomy" id="1841863"/>
    <lineage>
        <taxon>Bacteria</taxon>
        <taxon>Bacillati</taxon>
        <taxon>Actinomycetota</taxon>
        <taxon>Coriobacteriia</taxon>
        <taxon>Eggerthellales</taxon>
        <taxon>Eggerthellaceae</taxon>
        <taxon>Gordonibacter</taxon>
    </lineage>
</organism>
<proteinExistence type="predicted"/>